<dbReference type="Gene3D" id="3.40.50.1000">
    <property type="entry name" value="HAD superfamily/HAD-like"/>
    <property type="match status" value="1"/>
</dbReference>
<reference evidence="9 10" key="1">
    <citation type="submission" date="2018-02" db="EMBL/GenBank/DDBJ databases">
        <title>Draft genome of wild Prunus yedoensis var. nudiflora.</title>
        <authorList>
            <person name="Baek S."/>
            <person name="Kim J.-H."/>
            <person name="Choi K."/>
            <person name="Kim G.-B."/>
            <person name="Cho A."/>
            <person name="Jang H."/>
            <person name="Shin C.-H."/>
            <person name="Yu H.-J."/>
            <person name="Mun J.-H."/>
        </authorList>
    </citation>
    <scope>NUCLEOTIDE SEQUENCE [LARGE SCALE GENOMIC DNA]</scope>
    <source>
        <strain evidence="10">cv. Jeju island</strain>
        <tissue evidence="9">Leaf</tissue>
    </source>
</reference>
<dbReference type="PANTHER" id="PTHR13045:SF0">
    <property type="entry name" value="7-METHYLGUANOSINE PHOSPHATE-SPECIFIC 5'-NUCLEOTIDASE"/>
    <property type="match status" value="1"/>
</dbReference>
<keyword evidence="8" id="KW-0546">Nucleotide metabolism</keyword>
<evidence type="ECO:0000256" key="7">
    <source>
        <dbReference type="ARBA" id="ARBA00022842"/>
    </source>
</evidence>
<dbReference type="AlphaFoldDB" id="A0A314XVD5"/>
<dbReference type="Proteomes" id="UP000250321">
    <property type="component" value="Unassembled WGS sequence"/>
</dbReference>
<keyword evidence="6" id="KW-0378">Hydrolase</keyword>
<dbReference type="EC" id="3.1.3.5" evidence="3"/>
<dbReference type="GO" id="GO:0005737">
    <property type="term" value="C:cytoplasm"/>
    <property type="evidence" value="ECO:0007669"/>
    <property type="project" value="InterPro"/>
</dbReference>
<accession>A0A314XVD5</accession>
<evidence type="ECO:0000313" key="10">
    <source>
        <dbReference type="Proteomes" id="UP000250321"/>
    </source>
</evidence>
<comment type="similarity">
    <text evidence="2">Belongs to the pyrimidine 5'-nucleotidase family.</text>
</comment>
<evidence type="ECO:0000256" key="5">
    <source>
        <dbReference type="ARBA" id="ARBA00022741"/>
    </source>
</evidence>
<dbReference type="OrthoDB" id="10014216at2759"/>
<evidence type="ECO:0000256" key="4">
    <source>
        <dbReference type="ARBA" id="ARBA00022723"/>
    </source>
</evidence>
<dbReference type="GO" id="GO:0000287">
    <property type="term" value="F:magnesium ion binding"/>
    <property type="evidence" value="ECO:0007669"/>
    <property type="project" value="InterPro"/>
</dbReference>
<evidence type="ECO:0000256" key="8">
    <source>
        <dbReference type="ARBA" id="ARBA00023080"/>
    </source>
</evidence>
<evidence type="ECO:0000256" key="3">
    <source>
        <dbReference type="ARBA" id="ARBA00012643"/>
    </source>
</evidence>
<keyword evidence="10" id="KW-1185">Reference proteome</keyword>
<organism evidence="9 10">
    <name type="scientific">Prunus yedoensis var. nudiflora</name>
    <dbReference type="NCBI Taxonomy" id="2094558"/>
    <lineage>
        <taxon>Eukaryota</taxon>
        <taxon>Viridiplantae</taxon>
        <taxon>Streptophyta</taxon>
        <taxon>Embryophyta</taxon>
        <taxon>Tracheophyta</taxon>
        <taxon>Spermatophyta</taxon>
        <taxon>Magnoliopsida</taxon>
        <taxon>eudicotyledons</taxon>
        <taxon>Gunneridae</taxon>
        <taxon>Pentapetalae</taxon>
        <taxon>rosids</taxon>
        <taxon>fabids</taxon>
        <taxon>Rosales</taxon>
        <taxon>Rosaceae</taxon>
        <taxon>Amygdaloideae</taxon>
        <taxon>Amygdaleae</taxon>
        <taxon>Prunus</taxon>
    </lineage>
</organism>
<comment type="catalytic activity">
    <reaction evidence="1">
        <text>a ribonucleoside 5'-phosphate + H2O = a ribonucleoside + phosphate</text>
        <dbReference type="Rhea" id="RHEA:12484"/>
        <dbReference type="ChEBI" id="CHEBI:15377"/>
        <dbReference type="ChEBI" id="CHEBI:18254"/>
        <dbReference type="ChEBI" id="CHEBI:43474"/>
        <dbReference type="ChEBI" id="CHEBI:58043"/>
        <dbReference type="EC" id="3.1.3.5"/>
    </reaction>
</comment>
<dbReference type="InterPro" id="IPR006434">
    <property type="entry name" value="Pyrimidine_nucleotidase_eu"/>
</dbReference>
<keyword evidence="4" id="KW-0479">Metal-binding</keyword>
<evidence type="ECO:0000256" key="1">
    <source>
        <dbReference type="ARBA" id="ARBA00000815"/>
    </source>
</evidence>
<keyword evidence="5" id="KW-0547">Nucleotide-binding</keyword>
<gene>
    <name evidence="9" type="ORF">Pyn_29418</name>
</gene>
<name>A0A314XVD5_PRUYE</name>
<dbReference type="InterPro" id="IPR023214">
    <property type="entry name" value="HAD_sf"/>
</dbReference>
<comment type="caution">
    <text evidence="9">The sequence shown here is derived from an EMBL/GenBank/DDBJ whole genome shotgun (WGS) entry which is preliminary data.</text>
</comment>
<dbReference type="EMBL" id="PJQY01002221">
    <property type="protein sequence ID" value="PQP95580.1"/>
    <property type="molecule type" value="Genomic_DNA"/>
</dbReference>
<dbReference type="GO" id="GO:0008253">
    <property type="term" value="F:5'-nucleotidase activity"/>
    <property type="evidence" value="ECO:0007669"/>
    <property type="project" value="UniProtKB-EC"/>
</dbReference>
<sequence length="302" mass="34033">MSHRLRSILLGITIRTHRSIPPHLICRAWFCSGRFRNQTHMENHASCEAVVGDSELLDKKRAAICNAGPAKLQVDKNSTIEGGLTYDGIRQSVAYSTIAVVELFEFLEERDIPVLIFSAGLADIIEDVLRRKIHRLFKNVKIVSNRMVFDNNGHLASPLLNPPNLSWSKTYDLKHILAFRRGLAYATLLLGSKAIGKEVKSMEASIIQMLALHKFLMSKHLMSFTNFRQEVGNDNIGTIEVPVYGHNIGNEDRIEVPVNVDDEEDSEEDFDADGRRRFCESKTNWGARSMNSRPTLNLQMGG</sequence>
<dbReference type="PANTHER" id="PTHR13045">
    <property type="entry name" value="5'-NUCLEOTIDASE"/>
    <property type="match status" value="1"/>
</dbReference>
<dbReference type="SUPFAM" id="SSF56784">
    <property type="entry name" value="HAD-like"/>
    <property type="match status" value="1"/>
</dbReference>
<evidence type="ECO:0000256" key="2">
    <source>
        <dbReference type="ARBA" id="ARBA00008389"/>
    </source>
</evidence>
<protein>
    <recommendedName>
        <fullName evidence="3">5'-nucleotidase</fullName>
        <ecNumber evidence="3">3.1.3.5</ecNumber>
    </recommendedName>
</protein>
<dbReference type="GO" id="GO:0009117">
    <property type="term" value="P:nucleotide metabolic process"/>
    <property type="evidence" value="ECO:0007669"/>
    <property type="project" value="UniProtKB-KW"/>
</dbReference>
<evidence type="ECO:0000256" key="6">
    <source>
        <dbReference type="ARBA" id="ARBA00022801"/>
    </source>
</evidence>
<dbReference type="GO" id="GO:0000166">
    <property type="term" value="F:nucleotide binding"/>
    <property type="evidence" value="ECO:0007669"/>
    <property type="project" value="UniProtKB-KW"/>
</dbReference>
<dbReference type="InterPro" id="IPR036412">
    <property type="entry name" value="HAD-like_sf"/>
</dbReference>
<evidence type="ECO:0000313" key="9">
    <source>
        <dbReference type="EMBL" id="PQP95580.1"/>
    </source>
</evidence>
<dbReference type="Pfam" id="PF05822">
    <property type="entry name" value="UMPH-1"/>
    <property type="match status" value="1"/>
</dbReference>
<proteinExistence type="inferred from homology"/>
<dbReference type="STRING" id="2094558.A0A314XVD5"/>
<keyword evidence="7" id="KW-0460">Magnesium</keyword>